<protein>
    <submittedName>
        <fullName evidence="1">Uncharacterized protein</fullName>
    </submittedName>
</protein>
<accession>L8X1H1</accession>
<comment type="caution">
    <text evidence="1">The sequence shown here is derived from an EMBL/GenBank/DDBJ whole genome shotgun (WGS) entry which is preliminary data.</text>
</comment>
<sequence length="79" mass="8672">MARRSASAWSVALLAAMKRRRLIAEIYSSRSNGCWSSTIMFLLTGFWVSAEAEGPAPLTTPSISSWYSEYNPSIAILPS</sequence>
<dbReference type="Proteomes" id="UP000011668">
    <property type="component" value="Unassembled WGS sequence"/>
</dbReference>
<name>L8X1H1_THACA</name>
<dbReference type="AlphaFoldDB" id="L8X1H1"/>
<keyword evidence="2" id="KW-1185">Reference proteome</keyword>
<gene>
    <name evidence="1" type="ORF">AG1IA_03118</name>
</gene>
<dbReference type="HOGENOM" id="CLU_2607662_0_0_1"/>
<evidence type="ECO:0000313" key="1">
    <source>
        <dbReference type="EMBL" id="ELU42853.1"/>
    </source>
</evidence>
<proteinExistence type="predicted"/>
<reference evidence="1 2" key="1">
    <citation type="journal article" date="2013" name="Nat. Commun.">
        <title>The evolution and pathogenic mechanisms of the rice sheath blight pathogen.</title>
        <authorList>
            <person name="Zheng A."/>
            <person name="Lin R."/>
            <person name="Xu L."/>
            <person name="Qin P."/>
            <person name="Tang C."/>
            <person name="Ai P."/>
            <person name="Zhang D."/>
            <person name="Liu Y."/>
            <person name="Sun Z."/>
            <person name="Feng H."/>
            <person name="Wang Y."/>
            <person name="Chen Y."/>
            <person name="Liang X."/>
            <person name="Fu R."/>
            <person name="Li Q."/>
            <person name="Zhang J."/>
            <person name="Yu X."/>
            <person name="Xie Z."/>
            <person name="Ding L."/>
            <person name="Guan P."/>
            <person name="Tang J."/>
            <person name="Liang Y."/>
            <person name="Wang S."/>
            <person name="Deng Q."/>
            <person name="Li S."/>
            <person name="Zhu J."/>
            <person name="Wang L."/>
            <person name="Liu H."/>
            <person name="Li P."/>
        </authorList>
    </citation>
    <scope>NUCLEOTIDE SEQUENCE [LARGE SCALE GENOMIC DNA]</scope>
    <source>
        <strain evidence="2">AG-1 IA</strain>
    </source>
</reference>
<evidence type="ECO:0000313" key="2">
    <source>
        <dbReference type="Proteomes" id="UP000011668"/>
    </source>
</evidence>
<organism evidence="1 2">
    <name type="scientific">Thanatephorus cucumeris (strain AG1-IA)</name>
    <name type="common">Rice sheath blight fungus</name>
    <name type="synonym">Rhizoctonia solani</name>
    <dbReference type="NCBI Taxonomy" id="983506"/>
    <lineage>
        <taxon>Eukaryota</taxon>
        <taxon>Fungi</taxon>
        <taxon>Dikarya</taxon>
        <taxon>Basidiomycota</taxon>
        <taxon>Agaricomycotina</taxon>
        <taxon>Agaricomycetes</taxon>
        <taxon>Cantharellales</taxon>
        <taxon>Ceratobasidiaceae</taxon>
        <taxon>Rhizoctonia</taxon>
        <taxon>Rhizoctonia solani AG-1</taxon>
    </lineage>
</organism>
<dbReference type="EMBL" id="AFRT01000697">
    <property type="protein sequence ID" value="ELU42853.1"/>
    <property type="molecule type" value="Genomic_DNA"/>
</dbReference>